<feature type="compositionally biased region" description="Low complexity" evidence="1">
    <location>
        <begin position="266"/>
        <end position="290"/>
    </location>
</feature>
<dbReference type="PANTHER" id="PTHR33116:SF86">
    <property type="entry name" value="REVERSE TRANSCRIPTASE DOMAIN-CONTAINING PROTEIN"/>
    <property type="match status" value="1"/>
</dbReference>
<feature type="region of interest" description="Disordered" evidence="1">
    <location>
        <begin position="387"/>
        <end position="424"/>
    </location>
</feature>
<dbReference type="InterPro" id="IPR026960">
    <property type="entry name" value="RVT-Znf"/>
</dbReference>
<reference evidence="3" key="1">
    <citation type="submission" date="2018-02" db="EMBL/GenBank/DDBJ databases">
        <authorList>
            <person name="Cohen D.B."/>
            <person name="Kent A.D."/>
        </authorList>
    </citation>
    <scope>NUCLEOTIDE SEQUENCE</scope>
</reference>
<dbReference type="Pfam" id="PF14392">
    <property type="entry name" value="zf-CCHC_4"/>
    <property type="match status" value="1"/>
</dbReference>
<name>A0A2N9GQE6_FAGSY</name>
<dbReference type="GO" id="GO:0003824">
    <property type="term" value="F:catalytic activity"/>
    <property type="evidence" value="ECO:0007669"/>
    <property type="project" value="InterPro"/>
</dbReference>
<dbReference type="Pfam" id="PF03372">
    <property type="entry name" value="Exo_endo_phos"/>
    <property type="match status" value="1"/>
</dbReference>
<dbReference type="SUPFAM" id="SSF56219">
    <property type="entry name" value="DNase I-like"/>
    <property type="match status" value="1"/>
</dbReference>
<feature type="region of interest" description="Disordered" evidence="1">
    <location>
        <begin position="252"/>
        <end position="306"/>
    </location>
</feature>
<dbReference type="InterPro" id="IPR000477">
    <property type="entry name" value="RT_dom"/>
</dbReference>
<organism evidence="3">
    <name type="scientific">Fagus sylvatica</name>
    <name type="common">Beechnut</name>
    <dbReference type="NCBI Taxonomy" id="28930"/>
    <lineage>
        <taxon>Eukaryota</taxon>
        <taxon>Viridiplantae</taxon>
        <taxon>Streptophyta</taxon>
        <taxon>Embryophyta</taxon>
        <taxon>Tracheophyta</taxon>
        <taxon>Spermatophyta</taxon>
        <taxon>Magnoliopsida</taxon>
        <taxon>eudicotyledons</taxon>
        <taxon>Gunneridae</taxon>
        <taxon>Pentapetalae</taxon>
        <taxon>rosids</taxon>
        <taxon>fabids</taxon>
        <taxon>Fagales</taxon>
        <taxon>Fagaceae</taxon>
        <taxon>Fagus</taxon>
    </lineage>
</organism>
<evidence type="ECO:0000256" key="1">
    <source>
        <dbReference type="SAM" id="MobiDB-lite"/>
    </source>
</evidence>
<feature type="domain" description="Reverse transcriptase" evidence="2">
    <location>
        <begin position="968"/>
        <end position="1250"/>
    </location>
</feature>
<protein>
    <recommendedName>
        <fullName evidence="2">Reverse transcriptase domain-containing protein</fullName>
    </recommendedName>
</protein>
<dbReference type="InterPro" id="IPR005135">
    <property type="entry name" value="Endo/exonuclease/phosphatase"/>
</dbReference>
<dbReference type="Gene3D" id="3.60.10.10">
    <property type="entry name" value="Endonuclease/exonuclease/phosphatase"/>
    <property type="match status" value="1"/>
</dbReference>
<dbReference type="InterPro" id="IPR036691">
    <property type="entry name" value="Endo/exonu/phosph_ase_sf"/>
</dbReference>
<sequence length="1619" mass="184511">MDDISGLWESFSLNDTEVTPFDFGLSEDDNQFYLAARFMTTRVLNIESIVRTFRPLWRTHKGFSARDMGNNMVVFTFEDEADMVRVIQSEPWSYDKHLVAFQRVEADTAIEEVECSHVSFWVQLYNLPVRRMNKEAVMALVCTVGSVEQVSESDAERGREGCMRARVRLDILRPLSRGRKARRADGTELWISFKYERLPNFCYWCGRLTHAEKDCDLWLRSKGTLRRESQQYGAWLRAPMDKPMRRVEVRAEGRSNVPHWGQPQTQSPSPQSAVSPSPVASGGSSDDTTGPGLGIDPSKEKSAQNPEMIRSSVDNLEQHLREIDLALKSPPISSGLSRIDEADQSMPLEPNLSRNIQDPVINASVNSYATKKQSEGAKSPRVILEEINPNGLMKGGPKQKNKPTKKSQSVNVNPAHLSPIDKENIPIQTPHGLDSDALHEVDVQVDVQEEARGKWKRIHRTKDHLSHPGAHSLLAGTKRGGAGFEMEGGVTGQMKKGRNTECILALHNLVKTQGPKVLFLMETKLDGKKMEVLRVDLRFKFCFTIPSRGSSGGLALLWNDPVELIIQNYTQHHIDAHVQVPSSRSWRFTGFYGHPESHRHRESWALLNRLHGMDQLPWLCMGDFNEILSVEERTGEVPGMYGRMQDFNEVVNRCGLIDMGFRGVPFTWDNRRDGAGFVQKRLDRALATASWLACFSLSSVSHVLCSHSDHVPILLQLDVSTSHQRPKRRPRKFEEKWALHPECEVIIREVWADNDVQGSPMFIVCEKIKRCRDRLFNWYKEFSGKFHVQIRDQTESLVHLIEGNISGDNNSTIAATKSEINRLLLSEELHWRQRSRMTWLAAGDSNTKYFHNHAQQRRRTNHMTGILNDRSEWCTSDQEIESVAVDYFERLFASSHPQRIQETLLAVEITVSQDSNHKLLLPFTADEVRVALFQMHPSKAPGPDGMSSFFFQKFWHVVGPSVSTAVLSVINSARILRKINLTHISLIPKKKNPEHMSDYRPISLCNVVYKIISKVLANRLKVVLPVIISDSQSAFVPGRLITDNVSVAFEIIHKLKGKRKGRRGEMALKLDMSKAYDRVEWDFLEAIMRKLGFADQWISMIMSCVRSVQYSVLLDGVPKGYIIPSRGIRQGDPLSPYLFLICAEGLSALLRQASTLGRLKGIQTSRRGPWVSHLFFADDSLLFGQATLADSERYMEILNLYEASSGQKINHEKIAIFFSTNTPQATRSSIQNFWGSRDVANFDKYLGLPAMIGRSKKSIFHSLKARIVQRLQGWKERFLSRAGREILIKAVAQAIPTYAMNCFKLPKTWCEEINSLIARYWWGQKNDERKLHWIRWDKLCTAKPDGGIGFRNLHLFNMALLAKQCWRLLQNTQSLFYRVFKARYFPTCSVMEASLGNNPSFLWRSILSGREVIQKSLTWVSPGNGRAPRPSWSRTTNGSFTVQSAYVLLASEQRGAISGECSNVQGLRWFWKKLWKLPIPGKIKHFLWRAYNESLPTLLNLYKRKISKSSTCVICKQEDDSTTHALWQCPLARNAWALVQGRVQKLPNQVEEFSGFMQWIFMNFTSDALAEWAAVVWSIWNARNKFVHEGCQLPPELILLNGVAVVRDYKEAKSAQCMQ</sequence>
<dbReference type="PROSITE" id="PS50878">
    <property type="entry name" value="RT_POL"/>
    <property type="match status" value="1"/>
</dbReference>
<dbReference type="SUPFAM" id="SSF56672">
    <property type="entry name" value="DNA/RNA polymerases"/>
    <property type="match status" value="1"/>
</dbReference>
<dbReference type="InterPro" id="IPR025558">
    <property type="entry name" value="DUF4283"/>
</dbReference>
<accession>A0A2N9GQE6</accession>
<dbReference type="Pfam" id="PF13966">
    <property type="entry name" value="zf-RVT"/>
    <property type="match status" value="1"/>
</dbReference>
<dbReference type="EMBL" id="OIVN01002223">
    <property type="protein sequence ID" value="SPD01703.1"/>
    <property type="molecule type" value="Genomic_DNA"/>
</dbReference>
<dbReference type="Pfam" id="PF00078">
    <property type="entry name" value="RVT_1"/>
    <property type="match status" value="1"/>
</dbReference>
<evidence type="ECO:0000313" key="3">
    <source>
        <dbReference type="EMBL" id="SPD01703.1"/>
    </source>
</evidence>
<dbReference type="InterPro" id="IPR025836">
    <property type="entry name" value="Zn_knuckle_CX2CX4HX4C"/>
</dbReference>
<evidence type="ECO:0000259" key="2">
    <source>
        <dbReference type="PROSITE" id="PS50878"/>
    </source>
</evidence>
<proteinExistence type="predicted"/>
<gene>
    <name evidence="3" type="ORF">FSB_LOCUS29585</name>
</gene>
<dbReference type="InterPro" id="IPR043502">
    <property type="entry name" value="DNA/RNA_pol_sf"/>
</dbReference>
<dbReference type="CDD" id="cd01650">
    <property type="entry name" value="RT_nLTR_like"/>
    <property type="match status" value="1"/>
</dbReference>
<dbReference type="Pfam" id="PF14111">
    <property type="entry name" value="DUF4283"/>
    <property type="match status" value="1"/>
</dbReference>
<dbReference type="PANTHER" id="PTHR33116">
    <property type="entry name" value="REVERSE TRANSCRIPTASE ZINC-BINDING DOMAIN-CONTAINING PROTEIN-RELATED-RELATED"/>
    <property type="match status" value="1"/>
</dbReference>